<sequence>MDFLILLPNGARVVVEIDGHHHYDTDKAFENTVRGDRELKLRGYDNLADHHDRARAEAVPPVRRAVLHRPLQVPRLGRAAVALSCNYYLTGGGRWYAAAQTAQGVRGVRHGEVPGDGRQMADGALGPRLDSGVGHRCGELPAGHPAHGVEDVPGDLPRADLIGAQEFPQVRVRVTEPPPSVRLPSPPVPRLASRRGSRRTAPTPVFGDSSTWGVERATTVTGTRLYGKARAQA</sequence>
<feature type="region of interest" description="Disordered" evidence="1">
    <location>
        <begin position="176"/>
        <end position="210"/>
    </location>
</feature>
<proteinExistence type="predicted"/>
<evidence type="ECO:0000313" key="2">
    <source>
        <dbReference type="EMBL" id="MDI5969378.1"/>
    </source>
</evidence>
<feature type="compositionally biased region" description="Pro residues" evidence="1">
    <location>
        <begin position="176"/>
        <end position="189"/>
    </location>
</feature>
<protein>
    <recommendedName>
        <fullName evidence="3">DUF559 domain-containing protein</fullName>
    </recommendedName>
</protein>
<evidence type="ECO:0008006" key="3">
    <source>
        <dbReference type="Google" id="ProtNLM"/>
    </source>
</evidence>
<name>A0AA90GWH2_9ACTN</name>
<accession>A0AA90GWH2</accession>
<reference evidence="2" key="1">
    <citation type="submission" date="2023-05" db="EMBL/GenBank/DDBJ databases">
        <title>Streptantibioticus silvisoli sp. nov., acidotolerant actinomycetes 1 from pine litter.</title>
        <authorList>
            <person name="Swiecimska M."/>
            <person name="Golinska P."/>
            <person name="Sangal V."/>
            <person name="Wachnowicz B."/>
            <person name="Goodfellow M."/>
        </authorList>
    </citation>
    <scope>NUCLEOTIDE SEQUENCE</scope>
    <source>
        <strain evidence="2">SL13</strain>
    </source>
</reference>
<evidence type="ECO:0000256" key="1">
    <source>
        <dbReference type="SAM" id="MobiDB-lite"/>
    </source>
</evidence>
<gene>
    <name evidence="2" type="ORF">POF50_008460</name>
</gene>
<dbReference type="EMBL" id="JABXJJ020000009">
    <property type="protein sequence ID" value="MDI5969378.1"/>
    <property type="molecule type" value="Genomic_DNA"/>
</dbReference>
<dbReference type="AlphaFoldDB" id="A0AA90GWH2"/>
<organism evidence="2">
    <name type="scientific">Streptantibioticus silvisoli</name>
    <dbReference type="NCBI Taxonomy" id="2705255"/>
    <lineage>
        <taxon>Bacteria</taxon>
        <taxon>Bacillati</taxon>
        <taxon>Actinomycetota</taxon>
        <taxon>Actinomycetes</taxon>
        <taxon>Kitasatosporales</taxon>
        <taxon>Streptomycetaceae</taxon>
        <taxon>Streptantibioticus</taxon>
    </lineage>
</organism>
<dbReference type="RefSeq" id="WP_282698597.1">
    <property type="nucleotide sequence ID" value="NZ_JABXJJ020000009.1"/>
</dbReference>
<comment type="caution">
    <text evidence="2">The sequence shown here is derived from an EMBL/GenBank/DDBJ whole genome shotgun (WGS) entry which is preliminary data.</text>
</comment>